<sequence>MSNHTQKILRITDNHLDLTSTEEANINGRKPLINKRTYSPMPLAYNHNWTAQCSIVGKM</sequence>
<name>A0A1J0A5A5_9ENTE</name>
<evidence type="ECO:0000313" key="1">
    <source>
        <dbReference type="EMBL" id="APB31116.1"/>
    </source>
</evidence>
<reference evidence="1 2" key="1">
    <citation type="submission" date="2016-09" db="EMBL/GenBank/DDBJ databases">
        <title>Vagococcus teuberi sp. nov., isolated from the Malian artisanal sour milk fene.</title>
        <authorList>
            <person name="Wullschleger S."/>
            <person name="Seifert C."/>
            <person name="Baumgartner S."/>
            <person name="Lacroix C."/>
            <person name="Bonfoh B."/>
            <person name="Stevens M.J."/>
            <person name="Meile L."/>
        </authorList>
    </citation>
    <scope>NUCLEOTIDE SEQUENCE [LARGE SCALE GENOMIC DNA]</scope>
    <source>
        <strain evidence="1 2">DSM 21459</strain>
    </source>
</reference>
<dbReference type="Proteomes" id="UP000191200">
    <property type="component" value="Chromosome"/>
</dbReference>
<proteinExistence type="predicted"/>
<dbReference type="AlphaFoldDB" id="A0A1J0A5A5"/>
<evidence type="ECO:0000313" key="2">
    <source>
        <dbReference type="Proteomes" id="UP000191200"/>
    </source>
</evidence>
<dbReference type="EMBL" id="CP017267">
    <property type="protein sequence ID" value="APB31116.1"/>
    <property type="molecule type" value="Genomic_DNA"/>
</dbReference>
<gene>
    <name evidence="1" type="ORF">BHY08_04285</name>
</gene>
<keyword evidence="2" id="KW-1185">Reference proteome</keyword>
<organism evidence="1 2">
    <name type="scientific">Vagococcus teuberi</name>
    <dbReference type="NCBI Taxonomy" id="519472"/>
    <lineage>
        <taxon>Bacteria</taxon>
        <taxon>Bacillati</taxon>
        <taxon>Bacillota</taxon>
        <taxon>Bacilli</taxon>
        <taxon>Lactobacillales</taxon>
        <taxon>Enterococcaceae</taxon>
        <taxon>Vagococcus</taxon>
    </lineage>
</organism>
<dbReference type="KEGG" id="vte:BHY08_04285"/>
<protein>
    <submittedName>
        <fullName evidence="1">Uncharacterized protein</fullName>
    </submittedName>
</protein>
<accession>A0A1J0A5A5</accession>